<keyword evidence="1" id="KW-0479">Metal-binding</keyword>
<name>A0A508A4T6_9ACTO</name>
<protein>
    <recommendedName>
        <fullName evidence="3">Class II aldolase/adducin N-terminal domain-containing protein</fullName>
    </recommendedName>
</protein>
<evidence type="ECO:0000313" key="5">
    <source>
        <dbReference type="Proteomes" id="UP000319010"/>
    </source>
</evidence>
<dbReference type="Proteomes" id="UP000319010">
    <property type="component" value="Unassembled WGS sequence"/>
</dbReference>
<evidence type="ECO:0000259" key="3">
    <source>
        <dbReference type="Pfam" id="PF00596"/>
    </source>
</evidence>
<dbReference type="GO" id="GO:0016832">
    <property type="term" value="F:aldehyde-lyase activity"/>
    <property type="evidence" value="ECO:0007669"/>
    <property type="project" value="TreeGrafter"/>
</dbReference>
<keyword evidence="2" id="KW-0456">Lyase</keyword>
<accession>A0A508A4T6</accession>
<sequence length="124" mass="13576">MSERIILTDLDEQMQEAVTDTRQRVAELHAELPRWGLVVWTAGNVSERVVVDRGDVGGVVHTHSPYATAWAARREPIPCALTMMGEEIGGGIPIRPFALIGDDSIGNLRCPPGRRPSSHGRRGK</sequence>
<dbReference type="PANTHER" id="PTHR22789">
    <property type="entry name" value="FUCULOSE PHOSPHATE ALDOLASE"/>
    <property type="match status" value="1"/>
</dbReference>
<evidence type="ECO:0000313" key="4">
    <source>
        <dbReference type="EMBL" id="TQD41975.1"/>
    </source>
</evidence>
<feature type="domain" description="Class II aldolase/adducin N-terminal" evidence="3">
    <location>
        <begin position="53"/>
        <end position="106"/>
    </location>
</feature>
<dbReference type="SUPFAM" id="SSF53639">
    <property type="entry name" value="AraD/HMP-PK domain-like"/>
    <property type="match status" value="1"/>
</dbReference>
<dbReference type="GO" id="GO:0005829">
    <property type="term" value="C:cytosol"/>
    <property type="evidence" value="ECO:0007669"/>
    <property type="project" value="TreeGrafter"/>
</dbReference>
<proteinExistence type="predicted"/>
<comment type="caution">
    <text evidence="4">The sequence shown here is derived from an EMBL/GenBank/DDBJ whole genome shotgun (WGS) entry which is preliminary data.</text>
</comment>
<organism evidence="4 5">
    <name type="scientific">Actinomyces johnsonii</name>
    <dbReference type="NCBI Taxonomy" id="544581"/>
    <lineage>
        <taxon>Bacteria</taxon>
        <taxon>Bacillati</taxon>
        <taxon>Actinomycetota</taxon>
        <taxon>Actinomycetes</taxon>
        <taxon>Actinomycetales</taxon>
        <taxon>Actinomycetaceae</taxon>
        <taxon>Actinomyces</taxon>
    </lineage>
</organism>
<reference evidence="4 5" key="1">
    <citation type="submission" date="2019-06" db="EMBL/GenBank/DDBJ databases">
        <title>Draft genome sequence of Actinomyces johnsonii CCUG 34287T.</title>
        <authorList>
            <person name="Salva-Serra F."/>
            <person name="Cardew S."/>
            <person name="Moore E."/>
        </authorList>
    </citation>
    <scope>NUCLEOTIDE SEQUENCE [LARGE SCALE GENOMIC DNA]</scope>
    <source>
        <strain evidence="4 5">CCUG 34287</strain>
    </source>
</reference>
<dbReference type="InterPro" id="IPR036409">
    <property type="entry name" value="Aldolase_II/adducin_N_sf"/>
</dbReference>
<evidence type="ECO:0000256" key="1">
    <source>
        <dbReference type="ARBA" id="ARBA00022723"/>
    </source>
</evidence>
<dbReference type="Pfam" id="PF00596">
    <property type="entry name" value="Aldolase_II"/>
    <property type="match status" value="1"/>
</dbReference>
<dbReference type="GO" id="GO:0046872">
    <property type="term" value="F:metal ion binding"/>
    <property type="evidence" value="ECO:0007669"/>
    <property type="project" value="UniProtKB-KW"/>
</dbReference>
<dbReference type="PANTHER" id="PTHR22789:SF0">
    <property type="entry name" value="3-OXO-TETRONATE 4-PHOSPHATE DECARBOXYLASE-RELATED"/>
    <property type="match status" value="1"/>
</dbReference>
<gene>
    <name evidence="4" type="ORF">FK256_10750</name>
</gene>
<dbReference type="InterPro" id="IPR050197">
    <property type="entry name" value="Aldolase_class_II_sugar_metab"/>
</dbReference>
<evidence type="ECO:0000256" key="2">
    <source>
        <dbReference type="ARBA" id="ARBA00023239"/>
    </source>
</evidence>
<dbReference type="GO" id="GO:0019323">
    <property type="term" value="P:pentose catabolic process"/>
    <property type="evidence" value="ECO:0007669"/>
    <property type="project" value="TreeGrafter"/>
</dbReference>
<dbReference type="Gene3D" id="3.40.225.10">
    <property type="entry name" value="Class II aldolase/adducin N-terminal domain"/>
    <property type="match status" value="1"/>
</dbReference>
<dbReference type="InterPro" id="IPR001303">
    <property type="entry name" value="Aldolase_II/adducin_N"/>
</dbReference>
<dbReference type="EMBL" id="VICB01000019">
    <property type="protein sequence ID" value="TQD41975.1"/>
    <property type="molecule type" value="Genomic_DNA"/>
</dbReference>
<dbReference type="AlphaFoldDB" id="A0A508A4T6"/>